<dbReference type="AlphaFoldDB" id="A0A1E7QL01"/>
<keyword evidence="1" id="KW-0175">Coiled coil</keyword>
<evidence type="ECO:0008006" key="4">
    <source>
        <dbReference type="Google" id="ProtNLM"/>
    </source>
</evidence>
<dbReference type="RefSeq" id="WP_070064546.1">
    <property type="nucleotide sequence ID" value="NZ_MJMG01000001.1"/>
</dbReference>
<evidence type="ECO:0000256" key="1">
    <source>
        <dbReference type="SAM" id="Coils"/>
    </source>
</evidence>
<accession>A0A1E7QL01</accession>
<protein>
    <recommendedName>
        <fullName evidence="4">Transposase</fullName>
    </recommendedName>
</protein>
<sequence length="88" mass="10383">MYYWSDEECRTYDREVKRIRDEQAILEQKLDDITAKERAEGRVEGRVEGRKLEKIEIAQNMLKAKIPIETIVKSTSLTIKKIKSLLEN</sequence>
<comment type="caution">
    <text evidence="2">The sequence shown here is derived from an EMBL/GenBank/DDBJ whole genome shotgun (WGS) entry which is preliminary data.</text>
</comment>
<evidence type="ECO:0000313" key="2">
    <source>
        <dbReference type="EMBL" id="OEY86894.1"/>
    </source>
</evidence>
<feature type="coiled-coil region" evidence="1">
    <location>
        <begin position="9"/>
        <end position="36"/>
    </location>
</feature>
<organism evidence="2 3">
    <name type="scientific">Wolbachia pipientis</name>
    <dbReference type="NCBI Taxonomy" id="955"/>
    <lineage>
        <taxon>Bacteria</taxon>
        <taxon>Pseudomonadati</taxon>
        <taxon>Pseudomonadota</taxon>
        <taxon>Alphaproteobacteria</taxon>
        <taxon>Rickettsiales</taxon>
        <taxon>Anaplasmataceae</taxon>
        <taxon>Wolbachieae</taxon>
        <taxon>Wolbachia</taxon>
    </lineage>
</organism>
<reference evidence="2 3" key="1">
    <citation type="submission" date="2016-09" db="EMBL/GenBank/DDBJ databases">
        <title>Genomic evidence for plant-parasitic nematodes as the earliest Wolbachia hosts.</title>
        <authorList>
            <person name="Brown A.M."/>
            <person name="Wasala S.K."/>
            <person name="Howe D.K."/>
            <person name="Peetz A.B."/>
            <person name="Zasada I.A."/>
            <person name="Denver D.R."/>
        </authorList>
    </citation>
    <scope>NUCLEOTIDE SEQUENCE [LARGE SCALE GENOMIC DNA]</scope>
    <source>
        <strain evidence="3">wPpe</strain>
    </source>
</reference>
<dbReference type="OrthoDB" id="7164527at2"/>
<name>A0A1E7QL01_WOLPI</name>
<keyword evidence="3" id="KW-1185">Reference proteome</keyword>
<proteinExistence type="predicted"/>
<gene>
    <name evidence="2" type="ORF">BIY23_00060</name>
</gene>
<dbReference type="Proteomes" id="UP000175679">
    <property type="component" value="Unassembled WGS sequence"/>
</dbReference>
<evidence type="ECO:0000313" key="3">
    <source>
        <dbReference type="Proteomes" id="UP000175679"/>
    </source>
</evidence>
<dbReference type="EMBL" id="MJMG01000001">
    <property type="protein sequence ID" value="OEY86894.1"/>
    <property type="molecule type" value="Genomic_DNA"/>
</dbReference>